<evidence type="ECO:0000313" key="1">
    <source>
        <dbReference type="EMBL" id="JAE17077.1"/>
    </source>
</evidence>
<reference evidence="1" key="2">
    <citation type="journal article" date="2015" name="Data Brief">
        <title>Shoot transcriptome of the giant reed, Arundo donax.</title>
        <authorList>
            <person name="Barrero R.A."/>
            <person name="Guerrero F.D."/>
            <person name="Moolhuijzen P."/>
            <person name="Goolsby J.A."/>
            <person name="Tidwell J."/>
            <person name="Bellgard S.E."/>
            <person name="Bellgard M.I."/>
        </authorList>
    </citation>
    <scope>NUCLEOTIDE SEQUENCE</scope>
    <source>
        <tissue evidence="1">Shoot tissue taken approximately 20 cm above the soil surface</tissue>
    </source>
</reference>
<reference evidence="1" key="1">
    <citation type="submission" date="2014-09" db="EMBL/GenBank/DDBJ databases">
        <authorList>
            <person name="Magalhaes I.L.F."/>
            <person name="Oliveira U."/>
            <person name="Santos F.R."/>
            <person name="Vidigal T.H.D.A."/>
            <person name="Brescovit A.D."/>
            <person name="Santos A.J."/>
        </authorList>
    </citation>
    <scope>NUCLEOTIDE SEQUENCE</scope>
    <source>
        <tissue evidence="1">Shoot tissue taken approximately 20 cm above the soil surface</tissue>
    </source>
</reference>
<organism evidence="1">
    <name type="scientific">Arundo donax</name>
    <name type="common">Giant reed</name>
    <name type="synonym">Donax arundinaceus</name>
    <dbReference type="NCBI Taxonomy" id="35708"/>
    <lineage>
        <taxon>Eukaryota</taxon>
        <taxon>Viridiplantae</taxon>
        <taxon>Streptophyta</taxon>
        <taxon>Embryophyta</taxon>
        <taxon>Tracheophyta</taxon>
        <taxon>Spermatophyta</taxon>
        <taxon>Magnoliopsida</taxon>
        <taxon>Liliopsida</taxon>
        <taxon>Poales</taxon>
        <taxon>Poaceae</taxon>
        <taxon>PACMAD clade</taxon>
        <taxon>Arundinoideae</taxon>
        <taxon>Arundineae</taxon>
        <taxon>Arundo</taxon>
    </lineage>
</organism>
<name>A0A0A9FXS4_ARUDO</name>
<accession>A0A0A9FXS4</accession>
<sequence length="26" mass="3194">MAFFRTVLPSNLIYTHSLFKERRRPI</sequence>
<proteinExistence type="predicted"/>
<protein>
    <submittedName>
        <fullName evidence="1">Uncharacterized protein</fullName>
    </submittedName>
</protein>
<dbReference type="AlphaFoldDB" id="A0A0A9FXS4"/>
<dbReference type="EMBL" id="GBRH01180819">
    <property type="protein sequence ID" value="JAE17077.1"/>
    <property type="molecule type" value="Transcribed_RNA"/>
</dbReference>